<keyword evidence="3" id="KW-1185">Reference proteome</keyword>
<sequence>MWENQWIIVKNKLGLRRSGKKKVLPTLIFPDENVKNEIGQNLQSLIEQARFKHSSLKQEEIKNELAQFNNLCQSWGISTPYITQIRSRISDNSRKFKINKSICSNRFSSFIVEDPLGDIQIDDPTAPTPTQNKPPSSQANKKKNNFVKKTAETNKPVPLQKPDVEPNTSCNSQLSSGSTAALLIAKSTSVPPLPLQKIMLQIRLHY</sequence>
<evidence type="ECO:0000313" key="3">
    <source>
        <dbReference type="Proteomes" id="UP000887013"/>
    </source>
</evidence>
<proteinExistence type="predicted"/>
<dbReference type="EMBL" id="BMAW01014830">
    <property type="protein sequence ID" value="GFT40669.1"/>
    <property type="molecule type" value="Genomic_DNA"/>
</dbReference>
<accession>A0A8X6NZP0</accession>
<name>A0A8X6NZP0_NEPPI</name>
<organism evidence="2 3">
    <name type="scientific">Nephila pilipes</name>
    <name type="common">Giant wood spider</name>
    <name type="synonym">Nephila maculata</name>
    <dbReference type="NCBI Taxonomy" id="299642"/>
    <lineage>
        <taxon>Eukaryota</taxon>
        <taxon>Metazoa</taxon>
        <taxon>Ecdysozoa</taxon>
        <taxon>Arthropoda</taxon>
        <taxon>Chelicerata</taxon>
        <taxon>Arachnida</taxon>
        <taxon>Araneae</taxon>
        <taxon>Araneomorphae</taxon>
        <taxon>Entelegynae</taxon>
        <taxon>Araneoidea</taxon>
        <taxon>Nephilidae</taxon>
        <taxon>Nephila</taxon>
    </lineage>
</organism>
<gene>
    <name evidence="2" type="ORF">NPIL_383591</name>
</gene>
<reference evidence="2" key="1">
    <citation type="submission" date="2020-08" db="EMBL/GenBank/DDBJ databases">
        <title>Multicomponent nature underlies the extraordinary mechanical properties of spider dragline silk.</title>
        <authorList>
            <person name="Kono N."/>
            <person name="Nakamura H."/>
            <person name="Mori M."/>
            <person name="Yoshida Y."/>
            <person name="Ohtoshi R."/>
            <person name="Malay A.D."/>
            <person name="Moran D.A.P."/>
            <person name="Tomita M."/>
            <person name="Numata K."/>
            <person name="Arakawa K."/>
        </authorList>
    </citation>
    <scope>NUCLEOTIDE SEQUENCE</scope>
</reference>
<dbReference type="Proteomes" id="UP000887013">
    <property type="component" value="Unassembled WGS sequence"/>
</dbReference>
<comment type="caution">
    <text evidence="2">The sequence shown here is derived from an EMBL/GenBank/DDBJ whole genome shotgun (WGS) entry which is preliminary data.</text>
</comment>
<dbReference type="AlphaFoldDB" id="A0A8X6NZP0"/>
<protein>
    <submittedName>
        <fullName evidence="2">Uncharacterized protein</fullName>
    </submittedName>
</protein>
<evidence type="ECO:0000256" key="1">
    <source>
        <dbReference type="SAM" id="MobiDB-lite"/>
    </source>
</evidence>
<feature type="compositionally biased region" description="Polar residues" evidence="1">
    <location>
        <begin position="128"/>
        <end position="139"/>
    </location>
</feature>
<feature type="region of interest" description="Disordered" evidence="1">
    <location>
        <begin position="118"/>
        <end position="172"/>
    </location>
</feature>
<evidence type="ECO:0000313" key="2">
    <source>
        <dbReference type="EMBL" id="GFT40669.1"/>
    </source>
</evidence>